<dbReference type="OrthoDB" id="5988599at2759"/>
<dbReference type="InterPro" id="IPR027417">
    <property type="entry name" value="P-loop_NTPase"/>
</dbReference>
<dbReference type="Pfam" id="PF24883">
    <property type="entry name" value="NPHP3_N"/>
    <property type="match status" value="1"/>
</dbReference>
<dbReference type="PROSITE" id="PS50837">
    <property type="entry name" value="NACHT"/>
    <property type="match status" value="1"/>
</dbReference>
<keyword evidence="1" id="KW-0677">Repeat</keyword>
<dbReference type="Gene3D" id="3.40.50.300">
    <property type="entry name" value="P-loop containing nucleotide triphosphate hydrolases"/>
    <property type="match status" value="1"/>
</dbReference>
<dbReference type="EMBL" id="WIUZ02000006">
    <property type="protein sequence ID" value="KAF9786370.1"/>
    <property type="molecule type" value="Genomic_DNA"/>
</dbReference>
<dbReference type="Proteomes" id="UP000736335">
    <property type="component" value="Unassembled WGS sequence"/>
</dbReference>
<feature type="region of interest" description="Disordered" evidence="2">
    <location>
        <begin position="57"/>
        <end position="111"/>
    </location>
</feature>
<proteinExistence type="predicted"/>
<dbReference type="AlphaFoldDB" id="A0A9P6L861"/>
<organism evidence="4 5">
    <name type="scientific">Thelephora terrestris</name>
    <dbReference type="NCBI Taxonomy" id="56493"/>
    <lineage>
        <taxon>Eukaryota</taxon>
        <taxon>Fungi</taxon>
        <taxon>Dikarya</taxon>
        <taxon>Basidiomycota</taxon>
        <taxon>Agaricomycotina</taxon>
        <taxon>Agaricomycetes</taxon>
        <taxon>Thelephorales</taxon>
        <taxon>Thelephoraceae</taxon>
        <taxon>Thelephora</taxon>
    </lineage>
</organism>
<evidence type="ECO:0000256" key="2">
    <source>
        <dbReference type="SAM" id="MobiDB-lite"/>
    </source>
</evidence>
<protein>
    <recommendedName>
        <fullName evidence="3">NACHT domain-containing protein</fullName>
    </recommendedName>
</protein>
<evidence type="ECO:0000256" key="1">
    <source>
        <dbReference type="ARBA" id="ARBA00022737"/>
    </source>
</evidence>
<feature type="compositionally biased region" description="Basic and acidic residues" evidence="2">
    <location>
        <begin position="78"/>
        <end position="107"/>
    </location>
</feature>
<accession>A0A9P6L861</accession>
<dbReference type="SUPFAM" id="SSF52540">
    <property type="entry name" value="P-loop containing nucleoside triphosphate hydrolases"/>
    <property type="match status" value="1"/>
</dbReference>
<evidence type="ECO:0000313" key="4">
    <source>
        <dbReference type="EMBL" id="KAF9786370.1"/>
    </source>
</evidence>
<comment type="caution">
    <text evidence="4">The sequence shown here is derived from an EMBL/GenBank/DDBJ whole genome shotgun (WGS) entry which is preliminary data.</text>
</comment>
<name>A0A9P6L861_9AGAM</name>
<gene>
    <name evidence="4" type="ORF">BJ322DRAFT_1140245</name>
</gene>
<dbReference type="PANTHER" id="PTHR10039">
    <property type="entry name" value="AMELOGENIN"/>
    <property type="match status" value="1"/>
</dbReference>
<sequence>MPGKKSKKSFKPFANLPLGIPANIAIGPLGFRVAMNLNPTDGGNPEPLRIVPCERESGAQEPPLAGTSNTVAIPDLEQGDRPMRGDTSHVKQEEKPVMKQKERDHGDTTFGAPIIRNNVEEEALSGFSSLRSLLEAVSAVYASHEESIAVVTKIEGLLSRVALIDALFATPPGNAPELRCRDEVIRNLKAIEERLRSYAEEPGLQWFVDHVKHDEDVYRVLEDLRETIFQYQMVQLTRIDNQGFNTVDPDEFAILVNLRHAKDAEYRHGNPDRCLKGTRRTILDEIELWARDFHKHSIYWLNGLAGTGKSTIARTVAERIFADGQLGASFFCSRDFEDRRNLQFIFPTIAIQLARRYTEFRSIFVSLVRLDPDIVHESLYGQMDKLIVQPLVKSAISTVIVVDALDECEDDDPTSAILSVLGQFVNEIPKVKFFITGRPEPHIQNGFHLPLLANATDVFFLHEVEPGQVKGDMQLFYKHHCSEIKGRRQGLDHWPTEEQLDHLCERAAGLFIYGVATVRFIDQKTKNPEKQLEQLLQSQESGSEGRIKLRGNMTLNSLYMTILQMAFGDDEEDDPKVRSVLGAVVLAANPLSPSTIATLLGFDPRDIFPLLSSVPSLLILSNDINQPVQPFHKSFPDFIVDPARCTNPRFRINPPDQHMEILIGCLELMNKKLEQNMCGLPDGVANSEISDLKQRTERNIDKALEYACRSWHKHLDNTTSDQKSKITP</sequence>
<dbReference type="PANTHER" id="PTHR10039:SF17">
    <property type="entry name" value="FUNGAL STAND N-TERMINAL GOODBYE DOMAIN-CONTAINING PROTEIN-RELATED"/>
    <property type="match status" value="1"/>
</dbReference>
<dbReference type="InterPro" id="IPR056884">
    <property type="entry name" value="NPHP3-like_N"/>
</dbReference>
<reference evidence="4" key="2">
    <citation type="submission" date="2020-11" db="EMBL/GenBank/DDBJ databases">
        <authorList>
            <consortium name="DOE Joint Genome Institute"/>
            <person name="Kuo A."/>
            <person name="Miyauchi S."/>
            <person name="Kiss E."/>
            <person name="Drula E."/>
            <person name="Kohler A."/>
            <person name="Sanchez-Garcia M."/>
            <person name="Andreopoulos B."/>
            <person name="Barry K.W."/>
            <person name="Bonito G."/>
            <person name="Buee M."/>
            <person name="Carver A."/>
            <person name="Chen C."/>
            <person name="Cichocki N."/>
            <person name="Clum A."/>
            <person name="Culley D."/>
            <person name="Crous P.W."/>
            <person name="Fauchery L."/>
            <person name="Girlanda M."/>
            <person name="Hayes R."/>
            <person name="Keri Z."/>
            <person name="Labutti K."/>
            <person name="Lipzen A."/>
            <person name="Lombard V."/>
            <person name="Magnuson J."/>
            <person name="Maillard F."/>
            <person name="Morin E."/>
            <person name="Murat C."/>
            <person name="Nolan M."/>
            <person name="Ohm R."/>
            <person name="Pangilinan J."/>
            <person name="Pereira M."/>
            <person name="Perotto S."/>
            <person name="Peter M."/>
            <person name="Riley R."/>
            <person name="Sitrit Y."/>
            <person name="Stielow B."/>
            <person name="Szollosi G."/>
            <person name="Zifcakova L."/>
            <person name="Stursova M."/>
            <person name="Spatafora J.W."/>
            <person name="Tedersoo L."/>
            <person name="Vaario L.-M."/>
            <person name="Yamada A."/>
            <person name="Yan M."/>
            <person name="Wang P."/>
            <person name="Xu J."/>
            <person name="Bruns T."/>
            <person name="Baldrian P."/>
            <person name="Vilgalys R."/>
            <person name="Henrissat B."/>
            <person name="Grigoriev I.V."/>
            <person name="Hibbett D."/>
            <person name="Nagy L.G."/>
            <person name="Martin F.M."/>
        </authorList>
    </citation>
    <scope>NUCLEOTIDE SEQUENCE</scope>
    <source>
        <strain evidence="4">UH-Tt-Lm1</strain>
    </source>
</reference>
<dbReference type="InterPro" id="IPR007111">
    <property type="entry name" value="NACHT_NTPase"/>
</dbReference>
<evidence type="ECO:0000259" key="3">
    <source>
        <dbReference type="PROSITE" id="PS50837"/>
    </source>
</evidence>
<feature type="domain" description="NACHT" evidence="3">
    <location>
        <begin position="297"/>
        <end position="439"/>
    </location>
</feature>
<evidence type="ECO:0000313" key="5">
    <source>
        <dbReference type="Proteomes" id="UP000736335"/>
    </source>
</evidence>
<keyword evidence="5" id="KW-1185">Reference proteome</keyword>
<reference evidence="4" key="1">
    <citation type="journal article" date="2020" name="Nat. Commun.">
        <title>Large-scale genome sequencing of mycorrhizal fungi provides insights into the early evolution of symbiotic traits.</title>
        <authorList>
            <person name="Miyauchi S."/>
            <person name="Kiss E."/>
            <person name="Kuo A."/>
            <person name="Drula E."/>
            <person name="Kohler A."/>
            <person name="Sanchez-Garcia M."/>
            <person name="Morin E."/>
            <person name="Andreopoulos B."/>
            <person name="Barry K.W."/>
            <person name="Bonito G."/>
            <person name="Buee M."/>
            <person name="Carver A."/>
            <person name="Chen C."/>
            <person name="Cichocki N."/>
            <person name="Clum A."/>
            <person name="Culley D."/>
            <person name="Crous P.W."/>
            <person name="Fauchery L."/>
            <person name="Girlanda M."/>
            <person name="Hayes R.D."/>
            <person name="Keri Z."/>
            <person name="LaButti K."/>
            <person name="Lipzen A."/>
            <person name="Lombard V."/>
            <person name="Magnuson J."/>
            <person name="Maillard F."/>
            <person name="Murat C."/>
            <person name="Nolan M."/>
            <person name="Ohm R.A."/>
            <person name="Pangilinan J."/>
            <person name="Pereira M.F."/>
            <person name="Perotto S."/>
            <person name="Peter M."/>
            <person name="Pfister S."/>
            <person name="Riley R."/>
            <person name="Sitrit Y."/>
            <person name="Stielow J.B."/>
            <person name="Szollosi G."/>
            <person name="Zifcakova L."/>
            <person name="Stursova M."/>
            <person name="Spatafora J.W."/>
            <person name="Tedersoo L."/>
            <person name="Vaario L.M."/>
            <person name="Yamada A."/>
            <person name="Yan M."/>
            <person name="Wang P."/>
            <person name="Xu J."/>
            <person name="Bruns T."/>
            <person name="Baldrian P."/>
            <person name="Vilgalys R."/>
            <person name="Dunand C."/>
            <person name="Henrissat B."/>
            <person name="Grigoriev I.V."/>
            <person name="Hibbett D."/>
            <person name="Nagy L.G."/>
            <person name="Martin F.M."/>
        </authorList>
    </citation>
    <scope>NUCLEOTIDE SEQUENCE</scope>
    <source>
        <strain evidence="4">UH-Tt-Lm1</strain>
    </source>
</reference>
<feature type="non-terminal residue" evidence="4">
    <location>
        <position position="1"/>
    </location>
</feature>